<dbReference type="Proteomes" id="UP000694844">
    <property type="component" value="Chromosome 5"/>
</dbReference>
<proteinExistence type="predicted"/>
<protein>
    <submittedName>
        <fullName evidence="2">Uncharacterized protein LOC111134593</fullName>
    </submittedName>
</protein>
<keyword evidence="1" id="KW-1185">Reference proteome</keyword>
<organism evidence="1 2">
    <name type="scientific">Crassostrea virginica</name>
    <name type="common">Eastern oyster</name>
    <dbReference type="NCBI Taxonomy" id="6565"/>
    <lineage>
        <taxon>Eukaryota</taxon>
        <taxon>Metazoa</taxon>
        <taxon>Spiralia</taxon>
        <taxon>Lophotrochozoa</taxon>
        <taxon>Mollusca</taxon>
        <taxon>Bivalvia</taxon>
        <taxon>Autobranchia</taxon>
        <taxon>Pteriomorphia</taxon>
        <taxon>Ostreida</taxon>
        <taxon>Ostreoidea</taxon>
        <taxon>Ostreidae</taxon>
        <taxon>Crassostrea</taxon>
    </lineage>
</organism>
<evidence type="ECO:0000313" key="2">
    <source>
        <dbReference type="RefSeq" id="XP_022339463.1"/>
    </source>
</evidence>
<dbReference type="KEGG" id="cvn:111134593"/>
<dbReference type="RefSeq" id="XP_022339463.1">
    <property type="nucleotide sequence ID" value="XM_022483755.1"/>
</dbReference>
<accession>A0A8B8EJ40</accession>
<evidence type="ECO:0000313" key="1">
    <source>
        <dbReference type="Proteomes" id="UP000694844"/>
    </source>
</evidence>
<reference evidence="2" key="1">
    <citation type="submission" date="2025-08" db="UniProtKB">
        <authorList>
            <consortium name="RefSeq"/>
        </authorList>
    </citation>
    <scope>IDENTIFICATION</scope>
    <source>
        <tissue evidence="2">Whole sample</tissue>
    </source>
</reference>
<dbReference type="GeneID" id="111134593"/>
<name>A0A8B8EJ40_CRAVI</name>
<dbReference type="AlphaFoldDB" id="A0A8B8EJ40"/>
<sequence>MTVVMMEAVLASGCEHSKTSMFCTGPCETCRAKLRLEREKRKTEGAKTIDQSHHAGHCLTVPQHPEHPDLHVHWSDEDDVGNSSHELETVIKPIENKDVNHVTNDQKEVHVKPILKHKPNCVVVVHVDGN</sequence>
<gene>
    <name evidence="2" type="primary">LOC111134593</name>
</gene>
<dbReference type="OrthoDB" id="10392255at2759"/>